<evidence type="ECO:0000313" key="1">
    <source>
        <dbReference type="EMBL" id="WCZ35541.1"/>
    </source>
</evidence>
<sequence>MNPFDPEGFWNKAVLFVNRATEPTGYRTIDEARLWASLSLEQAAKWALADISPALVADPVNDGGNQLLHALNLKETSRPVTASASTVFQRCADILKPFDFKEATRIAADRNDYLHGAGIGIVISPDETWWPRYWSLMHILLTSRQRSFEDLVDHTRVSLIEHELERNKRRIANEYEALEAAAATRLRRIKAGSLSAVEMENLRRQSWGIPNARYIADAVCPVCGASGSVGSEDEVDRKLIWDAEDPVVEVTFYPDLFYCGQCHFTLDRFELVEVSNLNEEFLTIEEPGPYDFAEYGND</sequence>
<organism evidence="1 2">
    <name type="scientific">Corynebacterium ihumii</name>
    <dbReference type="NCBI Taxonomy" id="1232427"/>
    <lineage>
        <taxon>Bacteria</taxon>
        <taxon>Bacillati</taxon>
        <taxon>Actinomycetota</taxon>
        <taxon>Actinomycetes</taxon>
        <taxon>Mycobacteriales</taxon>
        <taxon>Corynebacteriaceae</taxon>
        <taxon>Corynebacterium</taxon>
    </lineage>
</organism>
<name>A0ABY7UFT8_9CORY</name>
<reference evidence="1 2" key="1">
    <citation type="submission" date="2020-10" db="EMBL/GenBank/DDBJ databases">
        <title>Complete genome sequence of Corynebacterium ihumii DSM 45751.</title>
        <authorList>
            <person name="Ruckert C."/>
            <person name="Albersmeier A."/>
            <person name="Busche T."/>
            <person name="Jaenicke S."/>
            <person name="Winkler A."/>
            <person name="Friethjonsson O.H."/>
            <person name="Hreggviethsson G.O."/>
            <person name="Lambert C."/>
            <person name="Badcock D."/>
            <person name="Bernaerts K."/>
            <person name="Anne J."/>
            <person name="Economou A."/>
            <person name="Kalinowski J."/>
        </authorList>
    </citation>
    <scope>NUCLEOTIDE SEQUENCE [LARGE SCALE GENOMIC DNA]</scope>
    <source>
        <strain evidence="1 2">DSM 45751</strain>
    </source>
</reference>
<dbReference type="RefSeq" id="WP_148363810.1">
    <property type="nucleotide sequence ID" value="NZ_CP063190.1"/>
</dbReference>
<dbReference type="Proteomes" id="UP001220577">
    <property type="component" value="Chromosome"/>
</dbReference>
<dbReference type="EMBL" id="CP063190">
    <property type="protein sequence ID" value="WCZ35541.1"/>
    <property type="molecule type" value="Genomic_DNA"/>
</dbReference>
<keyword evidence="2" id="KW-1185">Reference proteome</keyword>
<proteinExistence type="predicted"/>
<protein>
    <submittedName>
        <fullName evidence="1">Uncharacterized protein</fullName>
    </submittedName>
</protein>
<gene>
    <name evidence="1" type="ORF">CIHUM_10765</name>
</gene>
<accession>A0ABY7UFT8</accession>
<evidence type="ECO:0000313" key="2">
    <source>
        <dbReference type="Proteomes" id="UP001220577"/>
    </source>
</evidence>